<sequence>MEEALQHVDSDPVLVSMAVPKAETLYCFTASIDPSDAKDPSARSDFHWQTFKCRLLVFTAPVLACPVRAVAGPLRDLMVVCLREDFEAQVCGRLAALHLEPGPTRALTDTEYASCLEYTLEAKLAPTWCPLGGRLVLGRDFLTRGAPVDSVRLQVNVKGEQGTAWISLACCRLRLARLTYSDLDVSLPALQRFEDDPLGTVSETCIGQPWVHVLPSLKKGIVVGISKTLPEETPFSRYKDLRRHWKNMASIQQSMWKGSGSSCSSSGPPGKTHSSTNRRNKGFFSHPPSQDYGYRLSEEQTDVYCSVYFRLLGGVAMTYPWQCVTPRLPAGLRCLDPQAVVLGFLSDVALRAPTVCGRAAPVAMDGMARFTATLSCASAAEDGVVAEWDGVGEPPAAAGRRPAAHANLRPLALGENTSPPRTPTTTHRDQDDAESLPATCPLSLASQRDGTRPNMDWHFLKRAPRGSENKENNPPEPDGATAGSSSSSSARAAVVPVFRSRTPVRAPRREPVSVPRATWFQPSACSSPERPASTPATASSTASSAEPSRSSPSTTPTASSSLASEQASAAAAPIVPVFRVPANKPIFLARPQAPPSKPRPRPNKVQGKVAVGKASGGGLGAQVVVGPRGTLPQVLSARSSPKAGASSSPGGGPRGSKRSAADSLPVPDFTSDDAVRRASVAMLLTWLRYKGVPCRSKDKKGDLVDKVLGKLAELRRS</sequence>
<protein>
    <recommendedName>
        <fullName evidence="2">DUF4708 domain-containing protein</fullName>
    </recommendedName>
</protein>
<dbReference type="Proteomes" id="UP001219518">
    <property type="component" value="Unassembled WGS sequence"/>
</dbReference>
<keyword evidence="4" id="KW-1185">Reference proteome</keyword>
<gene>
    <name evidence="3" type="ORF">KUF71_013624</name>
</gene>
<evidence type="ECO:0000313" key="3">
    <source>
        <dbReference type="EMBL" id="KAK3925417.1"/>
    </source>
</evidence>
<feature type="compositionally biased region" description="Low complexity" evidence="1">
    <location>
        <begin position="258"/>
        <end position="270"/>
    </location>
</feature>
<reference evidence="3" key="1">
    <citation type="submission" date="2021-07" db="EMBL/GenBank/DDBJ databases">
        <authorList>
            <person name="Catto M.A."/>
            <person name="Jacobson A."/>
            <person name="Kennedy G."/>
            <person name="Labadie P."/>
            <person name="Hunt B.G."/>
            <person name="Srinivasan R."/>
        </authorList>
    </citation>
    <scope>NUCLEOTIDE SEQUENCE</scope>
    <source>
        <strain evidence="3">PL_HMW_Pooled</strain>
        <tissue evidence="3">Head</tissue>
    </source>
</reference>
<dbReference type="PANTHER" id="PTHR28495:SF1">
    <property type="entry name" value="GENE, 17266-RELATED"/>
    <property type="match status" value="1"/>
</dbReference>
<dbReference type="PANTHER" id="PTHR28495">
    <property type="entry name" value="HYPOTHETICAL PROTEIN LOC100359752"/>
    <property type="match status" value="1"/>
</dbReference>
<feature type="region of interest" description="Disordered" evidence="1">
    <location>
        <begin position="521"/>
        <end position="564"/>
    </location>
</feature>
<feature type="compositionally biased region" description="Low complexity" evidence="1">
    <location>
        <begin position="526"/>
        <end position="564"/>
    </location>
</feature>
<name>A0AAE1LPC9_9NEOP</name>
<dbReference type="AlphaFoldDB" id="A0AAE1LPC9"/>
<evidence type="ECO:0000259" key="2">
    <source>
        <dbReference type="Pfam" id="PF15813"/>
    </source>
</evidence>
<feature type="domain" description="DUF4708" evidence="2">
    <location>
        <begin position="16"/>
        <end position="248"/>
    </location>
</feature>
<proteinExistence type="predicted"/>
<feature type="region of interest" description="Disordered" evidence="1">
    <location>
        <begin position="256"/>
        <end position="286"/>
    </location>
</feature>
<dbReference type="EMBL" id="JAHWGI010001227">
    <property type="protein sequence ID" value="KAK3925417.1"/>
    <property type="molecule type" value="Genomic_DNA"/>
</dbReference>
<feature type="region of interest" description="Disordered" evidence="1">
    <location>
        <begin position="408"/>
        <end position="438"/>
    </location>
</feature>
<feature type="compositionally biased region" description="Low complexity" evidence="1">
    <location>
        <begin position="636"/>
        <end position="648"/>
    </location>
</feature>
<comment type="caution">
    <text evidence="3">The sequence shown here is derived from an EMBL/GenBank/DDBJ whole genome shotgun (WGS) entry which is preliminary data.</text>
</comment>
<reference evidence="3" key="2">
    <citation type="journal article" date="2023" name="BMC Genomics">
        <title>Pest status, molecular evolution, and epigenetic factors derived from the genome assembly of Frankliniella fusca, a thysanopteran phytovirus vector.</title>
        <authorList>
            <person name="Catto M.A."/>
            <person name="Labadie P.E."/>
            <person name="Jacobson A.L."/>
            <person name="Kennedy G.G."/>
            <person name="Srinivasan R."/>
            <person name="Hunt B.G."/>
        </authorList>
    </citation>
    <scope>NUCLEOTIDE SEQUENCE</scope>
    <source>
        <strain evidence="3">PL_HMW_Pooled</strain>
    </source>
</reference>
<dbReference type="Pfam" id="PF15813">
    <property type="entry name" value="DUF4708"/>
    <property type="match status" value="2"/>
</dbReference>
<evidence type="ECO:0000256" key="1">
    <source>
        <dbReference type="SAM" id="MobiDB-lite"/>
    </source>
</evidence>
<feature type="region of interest" description="Disordered" evidence="1">
    <location>
        <begin position="588"/>
        <end position="670"/>
    </location>
</feature>
<evidence type="ECO:0000313" key="4">
    <source>
        <dbReference type="Proteomes" id="UP001219518"/>
    </source>
</evidence>
<dbReference type="InterPro" id="IPR031643">
    <property type="entry name" value="DUF4708"/>
</dbReference>
<accession>A0AAE1LPC9</accession>
<feature type="compositionally biased region" description="Low complexity" evidence="1">
    <location>
        <begin position="484"/>
        <end position="494"/>
    </location>
</feature>
<feature type="compositionally biased region" description="Low complexity" evidence="1">
    <location>
        <begin position="604"/>
        <end position="613"/>
    </location>
</feature>
<organism evidence="3 4">
    <name type="scientific">Frankliniella fusca</name>
    <dbReference type="NCBI Taxonomy" id="407009"/>
    <lineage>
        <taxon>Eukaryota</taxon>
        <taxon>Metazoa</taxon>
        <taxon>Ecdysozoa</taxon>
        <taxon>Arthropoda</taxon>
        <taxon>Hexapoda</taxon>
        <taxon>Insecta</taxon>
        <taxon>Pterygota</taxon>
        <taxon>Neoptera</taxon>
        <taxon>Paraneoptera</taxon>
        <taxon>Thysanoptera</taxon>
        <taxon>Terebrantia</taxon>
        <taxon>Thripoidea</taxon>
        <taxon>Thripidae</taxon>
        <taxon>Frankliniella</taxon>
    </lineage>
</organism>
<feature type="region of interest" description="Disordered" evidence="1">
    <location>
        <begin position="462"/>
        <end position="494"/>
    </location>
</feature>
<feature type="domain" description="DUF4708" evidence="2">
    <location>
        <begin position="291"/>
        <end position="325"/>
    </location>
</feature>